<dbReference type="PROSITE" id="PS51186">
    <property type="entry name" value="GNAT"/>
    <property type="match status" value="1"/>
</dbReference>
<dbReference type="CDD" id="cd04237">
    <property type="entry name" value="AAK_NAGS-ABP"/>
    <property type="match status" value="1"/>
</dbReference>
<evidence type="ECO:0000259" key="9">
    <source>
        <dbReference type="PROSITE" id="PS51186"/>
    </source>
</evidence>
<evidence type="ECO:0000313" key="13">
    <source>
        <dbReference type="Proteomes" id="UP000255279"/>
    </source>
</evidence>
<dbReference type="RefSeq" id="WP_078275542.1">
    <property type="nucleotide sequence ID" value="NZ_CAACXO010000010.1"/>
</dbReference>
<evidence type="ECO:0000256" key="5">
    <source>
        <dbReference type="ARBA" id="ARBA00022679"/>
    </source>
</evidence>
<evidence type="ECO:0000256" key="7">
    <source>
        <dbReference type="ARBA" id="ARBA00048372"/>
    </source>
</evidence>
<dbReference type="SUPFAM" id="SSF55729">
    <property type="entry name" value="Acyl-CoA N-acyltransferases (Nat)"/>
    <property type="match status" value="1"/>
</dbReference>
<evidence type="ECO:0000313" key="12">
    <source>
        <dbReference type="Proteomes" id="UP000190435"/>
    </source>
</evidence>
<keyword evidence="5 8" id="KW-0808">Transferase</keyword>
<dbReference type="Pfam" id="PF00583">
    <property type="entry name" value="Acetyltransf_1"/>
    <property type="match status" value="1"/>
</dbReference>
<comment type="catalytic activity">
    <reaction evidence="7 8">
        <text>L-glutamate + acetyl-CoA = N-acetyl-L-glutamate + CoA + H(+)</text>
        <dbReference type="Rhea" id="RHEA:24292"/>
        <dbReference type="ChEBI" id="CHEBI:15378"/>
        <dbReference type="ChEBI" id="CHEBI:29985"/>
        <dbReference type="ChEBI" id="CHEBI:44337"/>
        <dbReference type="ChEBI" id="CHEBI:57287"/>
        <dbReference type="ChEBI" id="CHEBI:57288"/>
        <dbReference type="EC" id="2.3.1.1"/>
    </reaction>
</comment>
<keyword evidence="4 8" id="KW-0028">Amino-acid biosynthesis</keyword>
<dbReference type="InterPro" id="IPR010167">
    <property type="entry name" value="NH2A_AcTrfase"/>
</dbReference>
<dbReference type="PIRSF" id="PIRSF000423">
    <property type="entry name" value="ArgA"/>
    <property type="match status" value="1"/>
</dbReference>
<dbReference type="Gene3D" id="3.40.1160.10">
    <property type="entry name" value="Acetylglutamate kinase-like"/>
    <property type="match status" value="1"/>
</dbReference>
<dbReference type="UniPathway" id="UPA00068">
    <property type="reaction ID" value="UER00106"/>
</dbReference>
<keyword evidence="3 8" id="KW-0055">Arginine biosynthesis</keyword>
<dbReference type="GO" id="GO:0004042">
    <property type="term" value="F:L-glutamate N-acetyltransferase activity"/>
    <property type="evidence" value="ECO:0007669"/>
    <property type="project" value="UniProtKB-UniRule"/>
</dbReference>
<dbReference type="Proteomes" id="UP000190435">
    <property type="component" value="Unassembled WGS sequence"/>
</dbReference>
<reference evidence="11 13" key="2">
    <citation type="submission" date="2018-06" db="EMBL/GenBank/DDBJ databases">
        <authorList>
            <consortium name="Pathogen Informatics"/>
            <person name="Doyle S."/>
        </authorList>
    </citation>
    <scope>NUCLEOTIDE SEQUENCE [LARGE SCALE GENOMIC DNA]</scope>
    <source>
        <strain evidence="11 13">NCTC10293</strain>
    </source>
</reference>
<comment type="subcellular location">
    <subcellularLocation>
        <location evidence="8">Cytoplasm</location>
    </subcellularLocation>
</comment>
<keyword evidence="6 8" id="KW-0012">Acyltransferase</keyword>
<dbReference type="InterPro" id="IPR016181">
    <property type="entry name" value="Acyl_CoA_acyltransferase"/>
</dbReference>
<keyword evidence="8" id="KW-0963">Cytoplasm</keyword>
<evidence type="ECO:0000256" key="6">
    <source>
        <dbReference type="ARBA" id="ARBA00023315"/>
    </source>
</evidence>
<gene>
    <name evidence="8 11" type="primary">argA</name>
    <name evidence="10" type="ORF">B0181_00505</name>
    <name evidence="11" type="ORF">NCTC10293_00762</name>
</gene>
<dbReference type="SUPFAM" id="SSF53633">
    <property type="entry name" value="Carbamate kinase-like"/>
    <property type="match status" value="1"/>
</dbReference>
<sequence>MTHPNPIHWFRHSAPYINTHRGKIFVIMFGGEAVAHANFESLIHDFALLHSLGIRLVLVHGARPQIDAALRTAGIDTAPMATHGTQHVRVTPTAAMPHILAAVGAIRLQIEAHLSTGLANSPMFGSRISVVSGNFITAKPYGIHDGIDYQMTGQVRRVDAAAMRHNLERGHIITLGTMGVSATGEAFNLLAEDVALQAAIALQADKLILLGGSELNDTGTLIRELTTDSANQLLQRTPAALTDELARFVRTAIKASTHVERTHLLPYTKDGALITELFTLDGAGTMITKTAFDQIRPATTDDVVGLLALLKPLQEQGILIWRSQARLEEDIEHYSVIERDGAIIGCVALHPLDSTAAELASLAIHPAYRSGSRGEDLLRFVQMRAKQLGVSRLFALTTHTAHWFLEHGFAEVDFTALPDTRQERYHNGRKSKVLLKYL</sequence>
<dbReference type="InterPro" id="IPR036393">
    <property type="entry name" value="AceGlu_kinase-like_sf"/>
</dbReference>
<dbReference type="Gene3D" id="3.40.630.30">
    <property type="match status" value="1"/>
</dbReference>
<dbReference type="NCBIfam" id="TIGR01890">
    <property type="entry name" value="N-Ac-Glu-synth"/>
    <property type="match status" value="1"/>
</dbReference>
<dbReference type="EMBL" id="UGQE01000001">
    <property type="protein sequence ID" value="STZ10427.1"/>
    <property type="molecule type" value="Genomic_DNA"/>
</dbReference>
<evidence type="ECO:0000313" key="10">
    <source>
        <dbReference type="EMBL" id="OOR93159.1"/>
    </source>
</evidence>
<evidence type="ECO:0000256" key="2">
    <source>
        <dbReference type="ARBA" id="ARBA00009145"/>
    </source>
</evidence>
<evidence type="ECO:0000256" key="4">
    <source>
        <dbReference type="ARBA" id="ARBA00022605"/>
    </source>
</evidence>
<dbReference type="HAMAP" id="MF_01105">
    <property type="entry name" value="N_acetyl_glu_synth"/>
    <property type="match status" value="1"/>
</dbReference>
<reference evidence="10 12" key="1">
    <citation type="submission" date="2017-02" db="EMBL/GenBank/DDBJ databases">
        <title>Draft genome sequence of Moraxella caviae CCUG 355 type strain.</title>
        <authorList>
            <person name="Engstrom-Jakobsson H."/>
            <person name="Salva-Serra F."/>
            <person name="Thorell K."/>
            <person name="Gonzales-Siles L."/>
            <person name="Karlsson R."/>
            <person name="Boulund F."/>
            <person name="Engstrand L."/>
            <person name="Moore E."/>
        </authorList>
    </citation>
    <scope>NUCLEOTIDE SEQUENCE [LARGE SCALE GENOMIC DNA]</scope>
    <source>
        <strain evidence="10 12">CCUG 355</strain>
    </source>
</reference>
<dbReference type="CDD" id="cd04301">
    <property type="entry name" value="NAT_SF"/>
    <property type="match status" value="1"/>
</dbReference>
<protein>
    <recommendedName>
        <fullName evidence="8">Amino-acid acetyltransferase</fullName>
        <ecNumber evidence="8">2.3.1.1</ecNumber>
    </recommendedName>
    <alternativeName>
        <fullName evidence="8">N-acetylglutamate synthase</fullName>
        <shortName evidence="8">AGS</shortName>
        <shortName evidence="8">NAGS</shortName>
    </alternativeName>
</protein>
<dbReference type="GO" id="GO:0005737">
    <property type="term" value="C:cytoplasm"/>
    <property type="evidence" value="ECO:0007669"/>
    <property type="project" value="UniProtKB-SubCell"/>
</dbReference>
<dbReference type="OrthoDB" id="9802238at2"/>
<dbReference type="InterPro" id="IPR001048">
    <property type="entry name" value="Asp/Glu/Uridylate_kinase"/>
</dbReference>
<dbReference type="AlphaFoldDB" id="A0A1T0ABY0"/>
<evidence type="ECO:0000256" key="3">
    <source>
        <dbReference type="ARBA" id="ARBA00022571"/>
    </source>
</evidence>
<comment type="similarity">
    <text evidence="2 8">Belongs to the acetyltransferase family. ArgA subfamily.</text>
</comment>
<feature type="domain" description="N-acetyltransferase" evidence="9">
    <location>
        <begin position="293"/>
        <end position="438"/>
    </location>
</feature>
<dbReference type="PANTHER" id="PTHR30602">
    <property type="entry name" value="AMINO-ACID ACETYLTRANSFERASE"/>
    <property type="match status" value="1"/>
</dbReference>
<dbReference type="InterPro" id="IPR000182">
    <property type="entry name" value="GNAT_dom"/>
</dbReference>
<dbReference type="Pfam" id="PF00696">
    <property type="entry name" value="AA_kinase"/>
    <property type="match status" value="1"/>
</dbReference>
<dbReference type="STRING" id="34060.B0181_00505"/>
<dbReference type="InterPro" id="IPR033719">
    <property type="entry name" value="NAGS_kin"/>
</dbReference>
<dbReference type="NCBIfam" id="NF003641">
    <property type="entry name" value="PRK05279.1"/>
    <property type="match status" value="1"/>
</dbReference>
<dbReference type="GO" id="GO:0006526">
    <property type="term" value="P:L-arginine biosynthetic process"/>
    <property type="evidence" value="ECO:0007669"/>
    <property type="project" value="UniProtKB-UniRule"/>
</dbReference>
<dbReference type="EMBL" id="MUXU01000005">
    <property type="protein sequence ID" value="OOR93159.1"/>
    <property type="molecule type" value="Genomic_DNA"/>
</dbReference>
<keyword evidence="12" id="KW-1185">Reference proteome</keyword>
<proteinExistence type="inferred from homology"/>
<evidence type="ECO:0000256" key="1">
    <source>
        <dbReference type="ARBA" id="ARBA00004925"/>
    </source>
</evidence>
<comment type="pathway">
    <text evidence="1 8">Amino-acid biosynthesis; L-arginine biosynthesis; N(2)-acetyl-L-ornithine from L-glutamate: step 1/4.</text>
</comment>
<dbReference type="PANTHER" id="PTHR30602:SF12">
    <property type="entry name" value="AMINO-ACID ACETYLTRANSFERASE NAGS1, CHLOROPLASTIC-RELATED"/>
    <property type="match status" value="1"/>
</dbReference>
<dbReference type="Proteomes" id="UP000255279">
    <property type="component" value="Unassembled WGS sequence"/>
</dbReference>
<accession>A0A1T0ABY0</accession>
<evidence type="ECO:0000256" key="8">
    <source>
        <dbReference type="HAMAP-Rule" id="MF_01105"/>
    </source>
</evidence>
<name>A0A1T0ABY0_9GAMM</name>
<evidence type="ECO:0000313" key="11">
    <source>
        <dbReference type="EMBL" id="STZ10427.1"/>
    </source>
</evidence>
<organism evidence="10 12">
    <name type="scientific">Moraxella caviae</name>
    <dbReference type="NCBI Taxonomy" id="34060"/>
    <lineage>
        <taxon>Bacteria</taxon>
        <taxon>Pseudomonadati</taxon>
        <taxon>Pseudomonadota</taxon>
        <taxon>Gammaproteobacteria</taxon>
        <taxon>Moraxellales</taxon>
        <taxon>Moraxellaceae</taxon>
        <taxon>Moraxella</taxon>
    </lineage>
</organism>
<comment type="miscellaneous">
    <text evidence="8">In bacteria which possess the bifunctional enzyme ornithine acetyltransferase/N-acetylglutamate synthase (ArgJ), ArgA fulfills an anaplerotic role.</text>
</comment>
<dbReference type="EC" id="2.3.1.1" evidence="8"/>